<dbReference type="Proteomes" id="UP000500961">
    <property type="component" value="Chromosome"/>
</dbReference>
<evidence type="ECO:0000313" key="6">
    <source>
        <dbReference type="EMBL" id="QKG81209.1"/>
    </source>
</evidence>
<dbReference type="PROSITE" id="PS51608">
    <property type="entry name" value="SAM_MT_UBIE"/>
    <property type="match status" value="1"/>
</dbReference>
<comment type="function">
    <text evidence="5">Methyltransferase required for the conversion of demethylmenaquinol (DMKH2) to menaquinol (MKH2).</text>
</comment>
<dbReference type="PANTHER" id="PTHR43591">
    <property type="entry name" value="METHYLTRANSFERASE"/>
    <property type="match status" value="1"/>
</dbReference>
<dbReference type="HAMAP" id="MF_01813">
    <property type="entry name" value="MenG_UbiE_methyltr"/>
    <property type="match status" value="1"/>
</dbReference>
<evidence type="ECO:0000256" key="1">
    <source>
        <dbReference type="ARBA" id="ARBA00022428"/>
    </source>
</evidence>
<dbReference type="EC" id="2.1.1.163" evidence="5"/>
<comment type="pathway">
    <text evidence="5">Quinol/quinone metabolism; menaquinone biosynthesis; menaquinol from 1,4-dihydroxy-2-naphthoate: step 2/2.</text>
</comment>
<dbReference type="PANTHER" id="PTHR43591:SF24">
    <property type="entry name" value="2-METHOXY-6-POLYPRENYL-1,4-BENZOQUINOL METHYLASE, MITOCHONDRIAL"/>
    <property type="match status" value="1"/>
</dbReference>
<evidence type="ECO:0000256" key="5">
    <source>
        <dbReference type="HAMAP-Rule" id="MF_01813"/>
    </source>
</evidence>
<dbReference type="CDD" id="cd02440">
    <property type="entry name" value="AdoMet_MTases"/>
    <property type="match status" value="1"/>
</dbReference>
<dbReference type="NCBIfam" id="TIGR01934">
    <property type="entry name" value="MenG_MenH_UbiE"/>
    <property type="match status" value="1"/>
</dbReference>
<keyword evidence="4 5" id="KW-0949">S-adenosyl-L-methionine</keyword>
<accession>A0A7D3Y6C3</accession>
<evidence type="ECO:0000313" key="7">
    <source>
        <dbReference type="Proteomes" id="UP000500961"/>
    </source>
</evidence>
<dbReference type="KEGG" id="ttz:FHG85_04315"/>
<feature type="binding site" evidence="5">
    <location>
        <position position="67"/>
    </location>
    <ligand>
        <name>S-adenosyl-L-methionine</name>
        <dbReference type="ChEBI" id="CHEBI:59789"/>
    </ligand>
</feature>
<dbReference type="SUPFAM" id="SSF53335">
    <property type="entry name" value="S-adenosyl-L-methionine-dependent methyltransferases"/>
    <property type="match status" value="1"/>
</dbReference>
<dbReference type="AlphaFoldDB" id="A0A7D3Y6C3"/>
<evidence type="ECO:0000256" key="4">
    <source>
        <dbReference type="ARBA" id="ARBA00022691"/>
    </source>
</evidence>
<dbReference type="NCBIfam" id="NF001244">
    <property type="entry name" value="PRK00216.1-5"/>
    <property type="match status" value="1"/>
</dbReference>
<dbReference type="GO" id="GO:0009234">
    <property type="term" value="P:menaquinone biosynthetic process"/>
    <property type="evidence" value="ECO:0007669"/>
    <property type="project" value="UniProtKB-UniRule"/>
</dbReference>
<sequence length="225" mass="25475">MFNSIAPKYDFLNHFLSLGIDRIWRRKLVNRILKDSPEMVLDVATGTADLAIALAKRNSRVRITGIDISDAMIAIGENKVKTAMLHNRIDLKVASALKIPFPDNHFDAAMVAFGVRNFENLAQGLKEIYRVLMPNSVFAVLEFSMPKTWPFNLIYRFYFKTFLPWIGGLVSGNRQAYSYLPDSVVEFPQGQDFVEILKSIGFDKVDIKTQTFGVATIYIAKKSTL</sequence>
<dbReference type="EMBL" id="CP041345">
    <property type="protein sequence ID" value="QKG81209.1"/>
    <property type="molecule type" value="Genomic_DNA"/>
</dbReference>
<dbReference type="UniPathway" id="UPA00079">
    <property type="reaction ID" value="UER00169"/>
</dbReference>
<keyword evidence="3 5" id="KW-0808">Transferase</keyword>
<dbReference type="InterPro" id="IPR023576">
    <property type="entry name" value="UbiE/COQ5_MeTrFase_CS"/>
</dbReference>
<dbReference type="Gene3D" id="3.40.50.150">
    <property type="entry name" value="Vaccinia Virus protein VP39"/>
    <property type="match status" value="1"/>
</dbReference>
<gene>
    <name evidence="6" type="primary">ubiE</name>
    <name evidence="5" type="synonym">menG</name>
    <name evidence="6" type="ORF">FHG85_04315</name>
</gene>
<dbReference type="PROSITE" id="PS01183">
    <property type="entry name" value="UBIE_1"/>
    <property type="match status" value="1"/>
</dbReference>
<comment type="catalytic activity">
    <reaction evidence="5">
        <text>a 2-demethylmenaquinol + S-adenosyl-L-methionine = a menaquinol + S-adenosyl-L-homocysteine + H(+)</text>
        <dbReference type="Rhea" id="RHEA:42640"/>
        <dbReference type="Rhea" id="RHEA-COMP:9539"/>
        <dbReference type="Rhea" id="RHEA-COMP:9563"/>
        <dbReference type="ChEBI" id="CHEBI:15378"/>
        <dbReference type="ChEBI" id="CHEBI:18151"/>
        <dbReference type="ChEBI" id="CHEBI:55437"/>
        <dbReference type="ChEBI" id="CHEBI:57856"/>
        <dbReference type="ChEBI" id="CHEBI:59789"/>
        <dbReference type="EC" id="2.1.1.163"/>
    </reaction>
</comment>
<dbReference type="GO" id="GO:0032259">
    <property type="term" value="P:methylation"/>
    <property type="evidence" value="ECO:0007669"/>
    <property type="project" value="UniProtKB-KW"/>
</dbReference>
<dbReference type="GO" id="GO:0043770">
    <property type="term" value="F:demethylmenaquinone methyltransferase activity"/>
    <property type="evidence" value="ECO:0007669"/>
    <property type="project" value="UniProtKB-UniRule"/>
</dbReference>
<dbReference type="InterPro" id="IPR004033">
    <property type="entry name" value="UbiE/COQ5_MeTrFase"/>
</dbReference>
<reference evidence="6 7" key="1">
    <citation type="submission" date="2019-07" db="EMBL/GenBank/DDBJ databases">
        <title>Thalassofilum flectens gen. nov., sp. nov., a novel moderate thermophilic anaerobe from a shallow sea hot spring in Kunashir Island (Russia), representing a new family in the order Bacteroidales, and proposal of Thalassofilacea fam. nov.</title>
        <authorList>
            <person name="Kochetkova T.V."/>
            <person name="Podosokorskaya O.A."/>
            <person name="Novikov A."/>
            <person name="Elcheninov A.G."/>
            <person name="Toshchakov S.V."/>
            <person name="Kublanov I.V."/>
        </authorList>
    </citation>
    <scope>NUCLEOTIDE SEQUENCE [LARGE SCALE GENOMIC DNA]</scope>
    <source>
        <strain evidence="6 7">38-H</strain>
    </source>
</reference>
<proteinExistence type="inferred from homology"/>
<comment type="caution">
    <text evidence="5">Lacks conserved residue(s) required for the propagation of feature annotation.</text>
</comment>
<dbReference type="InterPro" id="IPR029063">
    <property type="entry name" value="SAM-dependent_MTases_sf"/>
</dbReference>
<keyword evidence="1 5" id="KW-0474">Menaquinone biosynthesis</keyword>
<evidence type="ECO:0000256" key="2">
    <source>
        <dbReference type="ARBA" id="ARBA00022603"/>
    </source>
</evidence>
<dbReference type="Pfam" id="PF01209">
    <property type="entry name" value="Ubie_methyltran"/>
    <property type="match status" value="1"/>
</dbReference>
<feature type="binding site" evidence="5">
    <location>
        <position position="47"/>
    </location>
    <ligand>
        <name>S-adenosyl-L-methionine</name>
        <dbReference type="ChEBI" id="CHEBI:59789"/>
    </ligand>
</feature>
<protein>
    <recommendedName>
        <fullName evidence="5">Demethylmenaquinone methyltransferase</fullName>
        <ecNumber evidence="5">2.1.1.163</ecNumber>
    </recommendedName>
</protein>
<keyword evidence="2 5" id="KW-0489">Methyltransferase</keyword>
<evidence type="ECO:0000256" key="3">
    <source>
        <dbReference type="ARBA" id="ARBA00022679"/>
    </source>
</evidence>
<keyword evidence="7" id="KW-1185">Reference proteome</keyword>
<name>A0A7D3Y6C3_9BACT</name>
<organism evidence="6 7">
    <name type="scientific">Tenuifilum thalassicum</name>
    <dbReference type="NCBI Taxonomy" id="2590900"/>
    <lineage>
        <taxon>Bacteria</taxon>
        <taxon>Pseudomonadati</taxon>
        <taxon>Bacteroidota</taxon>
        <taxon>Bacteroidia</taxon>
        <taxon>Bacteroidales</taxon>
        <taxon>Tenuifilaceae</taxon>
        <taxon>Tenuifilum</taxon>
    </lineage>
</organism>
<comment type="similarity">
    <text evidence="5">Belongs to the class I-like SAM-binding methyltransferase superfamily. MenG/UbiE family.</text>
</comment>